<dbReference type="InterPro" id="IPR036101">
    <property type="entry name" value="CarD-like/TRCF_RID_sf"/>
</dbReference>
<dbReference type="SMART" id="SM01058">
    <property type="entry name" value="CarD_TRCF"/>
    <property type="match status" value="1"/>
</dbReference>
<dbReference type="PROSITE" id="PS51192">
    <property type="entry name" value="HELICASE_ATP_BIND_1"/>
    <property type="match status" value="1"/>
</dbReference>
<proteinExistence type="inferred from homology"/>
<keyword evidence="4 9" id="KW-0378">Hydrolase</keyword>
<feature type="domain" description="Helicase ATP-binding" evidence="10">
    <location>
        <begin position="635"/>
        <end position="796"/>
    </location>
</feature>
<reference evidence="12 13" key="1">
    <citation type="journal article" date="2022" name="Int. J. Syst. Evol. Microbiol.">
        <title>Apilactobacillus apisilvae sp. nov., Nicolia spurrieriana gen. nov. sp. nov., Bombilactobacillus folatiphilus sp. nov. and Bombilactobacillus thymidiniphilus sp. nov., four new lactic acid bacterial isolates from stingless bees Tetragonula carbonaria and Austroplebeia australis.</title>
        <authorList>
            <person name="Oliphant S.A."/>
            <person name="Watson-Haigh N.S."/>
            <person name="Sumby K.M."/>
            <person name="Gardner J."/>
            <person name="Groom S."/>
            <person name="Jiranek V."/>
        </authorList>
    </citation>
    <scope>NUCLEOTIDE SEQUENCE [LARGE SCALE GENOMIC DNA]</scope>
    <source>
        <strain evidence="12 13">SG4_A1</strain>
    </source>
</reference>
<dbReference type="Pfam" id="PF02559">
    <property type="entry name" value="CarD_TRCF_RID"/>
    <property type="match status" value="1"/>
</dbReference>
<evidence type="ECO:0000259" key="11">
    <source>
        <dbReference type="PROSITE" id="PS51194"/>
    </source>
</evidence>
<dbReference type="InterPro" id="IPR041471">
    <property type="entry name" value="UvrB_inter"/>
</dbReference>
<comment type="subcellular location">
    <subcellularLocation>
        <location evidence="9">Cytoplasm</location>
    </subcellularLocation>
</comment>
<keyword evidence="2 9" id="KW-0547">Nucleotide-binding</keyword>
<feature type="domain" description="Helicase C-terminal" evidence="11">
    <location>
        <begin position="810"/>
        <end position="971"/>
    </location>
</feature>
<dbReference type="CDD" id="cd17991">
    <property type="entry name" value="DEXHc_TRCF"/>
    <property type="match status" value="1"/>
</dbReference>
<dbReference type="Gene3D" id="3.30.2060.10">
    <property type="entry name" value="Penicillin-binding protein 1b domain"/>
    <property type="match status" value="1"/>
</dbReference>
<dbReference type="SUPFAM" id="SSF52540">
    <property type="entry name" value="P-loop containing nucleoside triphosphate hydrolases"/>
    <property type="match status" value="4"/>
</dbReference>
<sequence>MQLIDFLKQNHALHNFITNLRLSSRQLLIGLNGSAKTLFLTDLLQQTQQPILVVLADGYHAQQLVEDLRQLLPEEQVQNFTVEANLATQLAISSPEERRQRLQTLNFLTTQQPGIVVTSVAGWQHLLPTPHNFVTRMINLEVGQEFSLAELTNHLVALGYRRDSLVAQSGEFAVRGDIFDFYDLIADQAVRIEFFGDEIEKISQFDPQTQRVQKTLPQVTIMPASEYLLSTKQLQTAGQKLQLALQKNISQVKDPQVIKNLQDHLQPDIDQLLQGQRLDHLGWYTKWLPDFTANLADYLPSTGTIVFDDYERLRTQEQTNFKENSAWLETQLEQGKLLPNQVINTPLEQIKGKIKQAQIYLSLFQRGLGRIKLQQLLTVNSRSVQQFFSNLPLLKTELERWQKQDYTVVLLISDSNRLQKMQQTLADFEIAVKKTTIDQLQKGTVQLAAGGLQTGIDFPDDKLVIITEKELFNKRAHLKRRRANLSNAERLKSYTDLKSGDYVVHVNHGIGKFLGIQTLEVDGKHQDYMTIEYRDDGNLFIPVTQLNMVQKYVSAEGKAPRLNKLGGTEWHKTKQKVQKSVENIANDLVKLYAKRQAEPGFSFAPEDELETKFDEQFPYIETPDQLRSIKEVKQDMQRPHPMERLLVGDVGFGKTEVALRAAFKAVNNNKQVAFLVPTTILAQQHYQTMLERFSGFPVKIAMMSRFQTTKQKNETKAGLANGTIDIVVGTHRLLSKDIKFANLGLLIIDEEQRFGVKHKELLKQLKSQIDVLSMTATPIPRTLNMSMMGVRDLSVIETPPPNRYPIQTFVIEQNYDVIKSAIEREMQRGGQVFYLHNRVEDMEQVVSLLESLLPEVRVGIANGQMTQTQLENVMTDFLNGEYDVLVATTIIETGVDIANANTLIVENADHYGLSQLYQLRGRVGRSSRIAYAYFMYQQDKTLTEVGEKRLEAIKNFTELGSGFKVAMRDLSIRGAGNLLGQQQHGFIDSVGYDLYTQMLNEAVAKQQGQRKVQQSEAELKFTIEAYIPSEYISDERQKIEMYKRLREARNTEQVTALQHEMVERFGKYPPTVAKLIMLTLLKVLADQAFIQKIEQQDKDIIITFTKMANQYLNGELIFADLSLVSMKAQVNNMQQQFVIKLDTKNTTDYLEQLQQLLTKLAEQAQTKEDSIS</sequence>
<comment type="function">
    <text evidence="9">Couples transcription and DNA repair by recognizing RNA polymerase (RNAP) stalled at DNA lesions. Mediates ATP-dependent release of RNAP and its truncated transcript from the DNA, and recruitment of nucleotide excision repair machinery to the damaged site.</text>
</comment>
<dbReference type="Proteomes" id="UP000831947">
    <property type="component" value="Chromosome"/>
</dbReference>
<comment type="similarity">
    <text evidence="9">In the C-terminal section; belongs to the helicase family. RecG subfamily.</text>
</comment>
<evidence type="ECO:0000256" key="7">
    <source>
        <dbReference type="ARBA" id="ARBA00023125"/>
    </source>
</evidence>
<keyword evidence="13" id="KW-1185">Reference proteome</keyword>
<dbReference type="InterPro" id="IPR027417">
    <property type="entry name" value="P-loop_NTPase"/>
</dbReference>
<dbReference type="RefSeq" id="WP_249513210.1">
    <property type="nucleotide sequence ID" value="NZ_CP093365.1"/>
</dbReference>
<dbReference type="SUPFAM" id="SSF141259">
    <property type="entry name" value="CarD-like"/>
    <property type="match status" value="1"/>
</dbReference>
<dbReference type="EC" id="3.6.4.-" evidence="9"/>
<keyword evidence="6 9" id="KW-0067">ATP-binding</keyword>
<dbReference type="InterPro" id="IPR037235">
    <property type="entry name" value="TRCF-like_C_D7"/>
</dbReference>
<evidence type="ECO:0000256" key="8">
    <source>
        <dbReference type="ARBA" id="ARBA00023204"/>
    </source>
</evidence>
<comment type="similarity">
    <text evidence="9">In the N-terminal section; belongs to the UvrB family.</text>
</comment>
<evidence type="ECO:0000256" key="9">
    <source>
        <dbReference type="HAMAP-Rule" id="MF_00969"/>
    </source>
</evidence>
<dbReference type="HAMAP" id="MF_00969">
    <property type="entry name" value="TRCF"/>
    <property type="match status" value="1"/>
</dbReference>
<gene>
    <name evidence="9 12" type="primary">mfd</name>
    <name evidence="12" type="ORF">MOO47_02250</name>
</gene>
<dbReference type="SMART" id="SM00982">
    <property type="entry name" value="TRCF"/>
    <property type="match status" value="1"/>
</dbReference>
<dbReference type="Pfam" id="PF00270">
    <property type="entry name" value="DEAD"/>
    <property type="match status" value="1"/>
</dbReference>
<dbReference type="Pfam" id="PF03461">
    <property type="entry name" value="TRCF"/>
    <property type="match status" value="1"/>
</dbReference>
<dbReference type="InterPro" id="IPR014001">
    <property type="entry name" value="Helicase_ATP-bd"/>
</dbReference>
<dbReference type="NCBIfam" id="TIGR00580">
    <property type="entry name" value="mfd"/>
    <property type="match status" value="1"/>
</dbReference>
<protein>
    <recommendedName>
        <fullName evidence="9">Transcription-repair-coupling factor</fullName>
        <shortName evidence="9">TRCF</shortName>
        <ecNumber evidence="9">3.6.4.-</ecNumber>
    </recommendedName>
</protein>
<name>A0ABY4PE71_9LACO</name>
<dbReference type="Gene3D" id="2.40.10.170">
    <property type="match status" value="1"/>
</dbReference>
<dbReference type="Gene3D" id="3.40.50.11180">
    <property type="match status" value="1"/>
</dbReference>
<keyword evidence="7 9" id="KW-0238">DNA-binding</keyword>
<evidence type="ECO:0000256" key="1">
    <source>
        <dbReference type="ARBA" id="ARBA00022490"/>
    </source>
</evidence>
<dbReference type="PANTHER" id="PTHR47964">
    <property type="entry name" value="ATP-DEPENDENT DNA HELICASE HOMOLOG RECG, CHLOROPLASTIC"/>
    <property type="match status" value="1"/>
</dbReference>
<evidence type="ECO:0000256" key="4">
    <source>
        <dbReference type="ARBA" id="ARBA00022801"/>
    </source>
</evidence>
<dbReference type="Gene3D" id="3.90.1150.50">
    <property type="entry name" value="Transcription-repair-coupling factor, D7 domain"/>
    <property type="match status" value="1"/>
</dbReference>
<evidence type="ECO:0000313" key="13">
    <source>
        <dbReference type="Proteomes" id="UP000831947"/>
    </source>
</evidence>
<evidence type="ECO:0000313" key="12">
    <source>
        <dbReference type="EMBL" id="UQS84026.1"/>
    </source>
</evidence>
<dbReference type="PANTHER" id="PTHR47964:SF1">
    <property type="entry name" value="ATP-DEPENDENT DNA HELICASE HOMOLOG RECG, CHLOROPLASTIC"/>
    <property type="match status" value="1"/>
</dbReference>
<evidence type="ECO:0000256" key="3">
    <source>
        <dbReference type="ARBA" id="ARBA00022763"/>
    </source>
</evidence>
<dbReference type="Pfam" id="PF00271">
    <property type="entry name" value="Helicase_C"/>
    <property type="match status" value="1"/>
</dbReference>
<evidence type="ECO:0000256" key="2">
    <source>
        <dbReference type="ARBA" id="ARBA00022741"/>
    </source>
</evidence>
<dbReference type="InterPro" id="IPR004576">
    <property type="entry name" value="Mfd"/>
</dbReference>
<dbReference type="SMART" id="SM00487">
    <property type="entry name" value="DEXDc"/>
    <property type="match status" value="1"/>
</dbReference>
<keyword evidence="5" id="KW-0347">Helicase</keyword>
<dbReference type="PROSITE" id="PS51194">
    <property type="entry name" value="HELICASE_CTER"/>
    <property type="match status" value="1"/>
</dbReference>
<evidence type="ECO:0000259" key="10">
    <source>
        <dbReference type="PROSITE" id="PS51192"/>
    </source>
</evidence>
<accession>A0ABY4PE71</accession>
<dbReference type="InterPro" id="IPR005118">
    <property type="entry name" value="TRCF_C"/>
</dbReference>
<keyword evidence="3 9" id="KW-0227">DNA damage</keyword>
<dbReference type="SMART" id="SM00490">
    <property type="entry name" value="HELICc"/>
    <property type="match status" value="1"/>
</dbReference>
<dbReference type="Gene3D" id="3.40.50.300">
    <property type="entry name" value="P-loop containing nucleotide triphosphate hydrolases"/>
    <property type="match status" value="2"/>
</dbReference>
<dbReference type="InterPro" id="IPR011545">
    <property type="entry name" value="DEAD/DEAH_box_helicase_dom"/>
</dbReference>
<dbReference type="InterPro" id="IPR003711">
    <property type="entry name" value="CarD-like/TRCF_RID"/>
</dbReference>
<dbReference type="InterPro" id="IPR047112">
    <property type="entry name" value="RecG/Mfd"/>
</dbReference>
<keyword evidence="8 9" id="KW-0234">DNA repair</keyword>
<keyword evidence="1 9" id="KW-0963">Cytoplasm</keyword>
<dbReference type="EMBL" id="CP093365">
    <property type="protein sequence ID" value="UQS84026.1"/>
    <property type="molecule type" value="Genomic_DNA"/>
</dbReference>
<dbReference type="InterPro" id="IPR001650">
    <property type="entry name" value="Helicase_C-like"/>
</dbReference>
<evidence type="ECO:0000256" key="5">
    <source>
        <dbReference type="ARBA" id="ARBA00022806"/>
    </source>
</evidence>
<organism evidence="12 13">
    <name type="scientific">Bombilactobacillus thymidiniphilus</name>
    <dbReference type="NCBI Taxonomy" id="2923363"/>
    <lineage>
        <taxon>Bacteria</taxon>
        <taxon>Bacillati</taxon>
        <taxon>Bacillota</taxon>
        <taxon>Bacilli</taxon>
        <taxon>Lactobacillales</taxon>
        <taxon>Lactobacillaceae</taxon>
        <taxon>Bombilactobacillus</taxon>
    </lineage>
</organism>
<evidence type="ECO:0000256" key="6">
    <source>
        <dbReference type="ARBA" id="ARBA00022840"/>
    </source>
</evidence>
<dbReference type="SUPFAM" id="SSF143517">
    <property type="entry name" value="TRCF domain-like"/>
    <property type="match status" value="1"/>
</dbReference>
<dbReference type="Pfam" id="PF17757">
    <property type="entry name" value="UvrB_inter"/>
    <property type="match status" value="1"/>
</dbReference>